<protein>
    <recommendedName>
        <fullName evidence="5">Vezatin</fullName>
    </recommendedName>
</protein>
<dbReference type="EMBL" id="CAJVQA010013263">
    <property type="protein sequence ID" value="CAG8722952.1"/>
    <property type="molecule type" value="Genomic_DNA"/>
</dbReference>
<evidence type="ECO:0000256" key="7">
    <source>
        <dbReference type="ARBA" id="ARBA00022692"/>
    </source>
</evidence>
<dbReference type="GO" id="GO:0098609">
    <property type="term" value="P:cell-cell adhesion"/>
    <property type="evidence" value="ECO:0007669"/>
    <property type="project" value="InterPro"/>
</dbReference>
<evidence type="ECO:0000256" key="10">
    <source>
        <dbReference type="ARBA" id="ARBA00023054"/>
    </source>
</evidence>
<keyword evidence="12" id="KW-0539">Nucleus</keyword>
<reference evidence="16" key="1">
    <citation type="submission" date="2021-06" db="EMBL/GenBank/DDBJ databases">
        <authorList>
            <person name="Kallberg Y."/>
            <person name="Tangrot J."/>
            <person name="Rosling A."/>
        </authorList>
    </citation>
    <scope>NUCLEOTIDE SEQUENCE</scope>
    <source>
        <strain evidence="16">FL966</strain>
    </source>
</reference>
<evidence type="ECO:0000256" key="1">
    <source>
        <dbReference type="ARBA" id="ARBA00004123"/>
    </source>
</evidence>
<evidence type="ECO:0000259" key="15">
    <source>
        <dbReference type="Pfam" id="PF12632"/>
    </source>
</evidence>
<dbReference type="InterPro" id="IPR026858">
    <property type="entry name" value="Vezatin"/>
</dbReference>
<keyword evidence="9 14" id="KW-1133">Transmembrane helix</keyword>
<feature type="transmembrane region" description="Helical" evidence="14">
    <location>
        <begin position="154"/>
        <end position="172"/>
    </location>
</feature>
<feature type="compositionally biased region" description="Basic and acidic residues" evidence="13">
    <location>
        <begin position="486"/>
        <end position="499"/>
    </location>
</feature>
<accession>A0A9N9I5T6</accession>
<dbReference type="PANTHER" id="PTHR15989">
    <property type="entry name" value="VEZATIN"/>
    <property type="match status" value="1"/>
</dbReference>
<feature type="region of interest" description="Disordered" evidence="13">
    <location>
        <begin position="481"/>
        <end position="503"/>
    </location>
</feature>
<evidence type="ECO:0000256" key="11">
    <source>
        <dbReference type="ARBA" id="ARBA00023136"/>
    </source>
</evidence>
<evidence type="ECO:0000256" key="8">
    <source>
        <dbReference type="ARBA" id="ARBA00022949"/>
    </source>
</evidence>
<feature type="domain" description="Myosin-binding" evidence="15">
    <location>
        <begin position="131"/>
        <end position="417"/>
    </location>
</feature>
<dbReference type="Proteomes" id="UP000789759">
    <property type="component" value="Unassembled WGS sequence"/>
</dbReference>
<evidence type="ECO:0000256" key="6">
    <source>
        <dbReference type="ARBA" id="ARBA00022475"/>
    </source>
</evidence>
<dbReference type="InterPro" id="IPR026859">
    <property type="entry name" value="Myosin-bd"/>
</dbReference>
<keyword evidence="11 14" id="KW-0472">Membrane</keyword>
<dbReference type="GO" id="GO:0005886">
    <property type="term" value="C:plasma membrane"/>
    <property type="evidence" value="ECO:0007669"/>
    <property type="project" value="UniProtKB-SubCell"/>
</dbReference>
<evidence type="ECO:0000256" key="3">
    <source>
        <dbReference type="ARBA" id="ARBA00004651"/>
    </source>
</evidence>
<dbReference type="PANTHER" id="PTHR15989:SF5">
    <property type="entry name" value="VEZATIN"/>
    <property type="match status" value="1"/>
</dbReference>
<dbReference type="OrthoDB" id="21151at2759"/>
<feature type="transmembrane region" description="Helical" evidence="14">
    <location>
        <begin position="123"/>
        <end position="142"/>
    </location>
</feature>
<organism evidence="16 17">
    <name type="scientific">Cetraspora pellucida</name>
    <dbReference type="NCBI Taxonomy" id="1433469"/>
    <lineage>
        <taxon>Eukaryota</taxon>
        <taxon>Fungi</taxon>
        <taxon>Fungi incertae sedis</taxon>
        <taxon>Mucoromycota</taxon>
        <taxon>Glomeromycotina</taxon>
        <taxon>Glomeromycetes</taxon>
        <taxon>Diversisporales</taxon>
        <taxon>Gigasporaceae</taxon>
        <taxon>Cetraspora</taxon>
    </lineage>
</organism>
<evidence type="ECO:0000256" key="2">
    <source>
        <dbReference type="ARBA" id="ARBA00004536"/>
    </source>
</evidence>
<keyword evidence="10" id="KW-0175">Coiled coil</keyword>
<evidence type="ECO:0000256" key="9">
    <source>
        <dbReference type="ARBA" id="ARBA00022989"/>
    </source>
</evidence>
<dbReference type="GO" id="GO:0005634">
    <property type="term" value="C:nucleus"/>
    <property type="evidence" value="ECO:0007669"/>
    <property type="project" value="UniProtKB-SubCell"/>
</dbReference>
<comment type="subcellular location">
    <subcellularLocation>
        <location evidence="2">Cell junction</location>
        <location evidence="2">Adherens junction</location>
    </subcellularLocation>
    <subcellularLocation>
        <location evidence="3">Cell membrane</location>
        <topology evidence="3">Multi-pass membrane protein</topology>
    </subcellularLocation>
    <subcellularLocation>
        <location evidence="1">Nucleus</location>
    </subcellularLocation>
</comment>
<dbReference type="AlphaFoldDB" id="A0A9N9I5T6"/>
<evidence type="ECO:0000256" key="12">
    <source>
        <dbReference type="ARBA" id="ARBA00023242"/>
    </source>
</evidence>
<comment type="caution">
    <text evidence="16">The sequence shown here is derived from an EMBL/GenBank/DDBJ whole genome shotgun (WGS) entry which is preliminary data.</text>
</comment>
<sequence length="615" mass="71372">MAENIVYEDTPFAEYLADIGSEETLTKQPTLFELEGSQASETTLVSQLSQHMLNIFKNIQETLSTALPLQEENEFEERFKYLLCTSHLLNDTLSVYFYDSKKPKPIDTSEAGLYFGGISRRNFEILLSSIIGIIVVILTWLLHGTDSKDFGIKILQLPTVFALALFGTFFLYRHMRRKATKTLYKSALYYLERLVYNCQNFDIKLNKALIMIQEIELISRGYRLSMPLSPISRIEQSSKNRRCVMLREIVHNILQEAFISYQDAIVAMNSEILKENLAIMYNMYNIIPCLESDEWNSNEEDVLSLENLKQCFQKVHTKRRELLCHFLALDVMTPGRDSGRRDYEHHWATVNEHLDNLGTITGLYLDQIIVASTNELTPKQDFLFQQTSQAITNKQLMTYLHRLSSIEQHVRGVQAKLYICNEDARKFYETEGVVVSEDERKQLMNQYESISKDFTYMFQEWEDGKKALKDIMGPTLVDSELSNSRHSIEEDAETLKDENDHDEEICEKTHTIDWSRTDEPLDVLEQVFEAEAEVEVESTTKKLTREERITIQKAKRIEEAKSKEVRSNSERMVHELKDVLIRRKPLSSDDDHSQPTLEESDSAQIHETHTTVISN</sequence>
<name>A0A9N9I5T6_9GLOM</name>
<feature type="compositionally biased region" description="Basic and acidic residues" evidence="13">
    <location>
        <begin position="581"/>
        <end position="593"/>
    </location>
</feature>
<evidence type="ECO:0000256" key="5">
    <source>
        <dbReference type="ARBA" id="ARBA00018125"/>
    </source>
</evidence>
<feature type="region of interest" description="Disordered" evidence="13">
    <location>
        <begin position="581"/>
        <end position="615"/>
    </location>
</feature>
<comment type="similarity">
    <text evidence="4">Belongs to the vezatin family.</text>
</comment>
<keyword evidence="7 14" id="KW-0812">Transmembrane</keyword>
<gene>
    <name evidence="16" type="ORF">CPELLU_LOCUS13013</name>
</gene>
<evidence type="ECO:0000256" key="14">
    <source>
        <dbReference type="SAM" id="Phobius"/>
    </source>
</evidence>
<keyword evidence="17" id="KW-1185">Reference proteome</keyword>
<evidence type="ECO:0000256" key="13">
    <source>
        <dbReference type="SAM" id="MobiDB-lite"/>
    </source>
</evidence>
<evidence type="ECO:0000313" key="16">
    <source>
        <dbReference type="EMBL" id="CAG8722952.1"/>
    </source>
</evidence>
<evidence type="ECO:0000256" key="4">
    <source>
        <dbReference type="ARBA" id="ARBA00007245"/>
    </source>
</evidence>
<keyword evidence="8" id="KW-0965">Cell junction</keyword>
<keyword evidence="6" id="KW-1003">Cell membrane</keyword>
<dbReference type="GO" id="GO:0017022">
    <property type="term" value="F:myosin binding"/>
    <property type="evidence" value="ECO:0007669"/>
    <property type="project" value="InterPro"/>
</dbReference>
<evidence type="ECO:0000313" key="17">
    <source>
        <dbReference type="Proteomes" id="UP000789759"/>
    </source>
</evidence>
<dbReference type="Pfam" id="PF12632">
    <property type="entry name" value="Vezatin"/>
    <property type="match status" value="1"/>
</dbReference>
<feature type="compositionally biased region" description="Polar residues" evidence="13">
    <location>
        <begin position="594"/>
        <end position="603"/>
    </location>
</feature>
<proteinExistence type="inferred from homology"/>